<reference evidence="2" key="1">
    <citation type="submission" date="2019-12" db="EMBL/GenBank/DDBJ databases">
        <authorList>
            <person name="Scholes J."/>
        </authorList>
    </citation>
    <scope>NUCLEOTIDE SEQUENCE</scope>
</reference>
<dbReference type="Proteomes" id="UP001153555">
    <property type="component" value="Unassembled WGS sequence"/>
</dbReference>
<name>A0A9N7N6W3_STRHE</name>
<dbReference type="InterPro" id="IPR040256">
    <property type="entry name" value="At4g02000-like"/>
</dbReference>
<organism evidence="2 3">
    <name type="scientific">Striga hermonthica</name>
    <name type="common">Purple witchweed</name>
    <name type="synonym">Buchnera hermonthica</name>
    <dbReference type="NCBI Taxonomy" id="68872"/>
    <lineage>
        <taxon>Eukaryota</taxon>
        <taxon>Viridiplantae</taxon>
        <taxon>Streptophyta</taxon>
        <taxon>Embryophyta</taxon>
        <taxon>Tracheophyta</taxon>
        <taxon>Spermatophyta</taxon>
        <taxon>Magnoliopsida</taxon>
        <taxon>eudicotyledons</taxon>
        <taxon>Gunneridae</taxon>
        <taxon>Pentapetalae</taxon>
        <taxon>asterids</taxon>
        <taxon>lamiids</taxon>
        <taxon>Lamiales</taxon>
        <taxon>Orobanchaceae</taxon>
        <taxon>Buchnereae</taxon>
        <taxon>Striga</taxon>
    </lineage>
</organism>
<evidence type="ECO:0000313" key="2">
    <source>
        <dbReference type="EMBL" id="CAA0824143.1"/>
    </source>
</evidence>
<feature type="domain" description="DUF4283" evidence="1">
    <location>
        <begin position="33"/>
        <end position="113"/>
    </location>
</feature>
<keyword evidence="3" id="KW-1185">Reference proteome</keyword>
<dbReference type="Pfam" id="PF14111">
    <property type="entry name" value="DUF4283"/>
    <property type="match status" value="1"/>
</dbReference>
<dbReference type="InterPro" id="IPR025558">
    <property type="entry name" value="DUF4283"/>
</dbReference>
<gene>
    <name evidence="2" type="ORF">SHERM_21154</name>
</gene>
<dbReference type="PANTHER" id="PTHR31286">
    <property type="entry name" value="GLYCINE-RICH CELL WALL STRUCTURAL PROTEIN 1.8-LIKE"/>
    <property type="match status" value="1"/>
</dbReference>
<dbReference type="AlphaFoldDB" id="A0A9N7N6W3"/>
<proteinExistence type="predicted"/>
<accession>A0A9N7N6W3</accession>
<dbReference type="OrthoDB" id="1695837at2759"/>
<protein>
    <recommendedName>
        <fullName evidence="1">DUF4283 domain-containing protein</fullName>
    </recommendedName>
</protein>
<dbReference type="PANTHER" id="PTHR31286:SF178">
    <property type="entry name" value="DUF4283 DOMAIN-CONTAINING PROTEIN"/>
    <property type="match status" value="1"/>
</dbReference>
<comment type="caution">
    <text evidence="2">The sequence shown here is derived from an EMBL/GenBank/DDBJ whole genome shotgun (WGS) entry which is preliminary data.</text>
</comment>
<dbReference type="EMBL" id="CACSLK010024664">
    <property type="protein sequence ID" value="CAA0824143.1"/>
    <property type="molecule type" value="Genomic_DNA"/>
</dbReference>
<sequence length="196" mass="22716">MDEKLGLKLGQISIADAEKLIIDIEENEVRFSAEECNRSLFGKGIDDKKANWLGMKRKMGLLWRMGNALEVRELSDNYFQFLFPNREALQKVDMGRCWIFENQYLIVQPWQEGLSENHPSFNELTVWVQAQGVPINWMSTDVWLKIGNAFMDIKNVMLVKAGFKGSRILRLQVSLDVRKPIPRWTSIRLGEQIVTV</sequence>
<evidence type="ECO:0000313" key="3">
    <source>
        <dbReference type="Proteomes" id="UP001153555"/>
    </source>
</evidence>
<evidence type="ECO:0000259" key="1">
    <source>
        <dbReference type="Pfam" id="PF14111"/>
    </source>
</evidence>